<dbReference type="EMBL" id="LAZR01042274">
    <property type="protein sequence ID" value="KKL09920.1"/>
    <property type="molecule type" value="Genomic_DNA"/>
</dbReference>
<dbReference type="AlphaFoldDB" id="A0A0F9AKM0"/>
<sequence length="109" mass="12572">MRTFSTSCSLLICYIFWYSKMKKKEKEWNNFIVPKFEKLIVLIEEVDGDEGTLGFVKGVMANGTRYHNLTDGMKEGLNKVRERYKRMKAAHGTAPTSGTLRAELDKLPY</sequence>
<organism evidence="1">
    <name type="scientific">marine sediment metagenome</name>
    <dbReference type="NCBI Taxonomy" id="412755"/>
    <lineage>
        <taxon>unclassified sequences</taxon>
        <taxon>metagenomes</taxon>
        <taxon>ecological metagenomes</taxon>
    </lineage>
</organism>
<comment type="caution">
    <text evidence="1">The sequence shown here is derived from an EMBL/GenBank/DDBJ whole genome shotgun (WGS) entry which is preliminary data.</text>
</comment>
<reference evidence="1" key="1">
    <citation type="journal article" date="2015" name="Nature">
        <title>Complex archaea that bridge the gap between prokaryotes and eukaryotes.</title>
        <authorList>
            <person name="Spang A."/>
            <person name="Saw J.H."/>
            <person name="Jorgensen S.L."/>
            <person name="Zaremba-Niedzwiedzka K."/>
            <person name="Martijn J."/>
            <person name="Lind A.E."/>
            <person name="van Eijk R."/>
            <person name="Schleper C."/>
            <person name="Guy L."/>
            <person name="Ettema T.J."/>
        </authorList>
    </citation>
    <scope>NUCLEOTIDE SEQUENCE</scope>
</reference>
<proteinExistence type="predicted"/>
<protein>
    <submittedName>
        <fullName evidence="1">Uncharacterized protein</fullName>
    </submittedName>
</protein>
<name>A0A0F9AKM0_9ZZZZ</name>
<accession>A0A0F9AKM0</accession>
<gene>
    <name evidence="1" type="ORF">LCGC14_2561040</name>
</gene>
<evidence type="ECO:0000313" key="1">
    <source>
        <dbReference type="EMBL" id="KKL09920.1"/>
    </source>
</evidence>